<dbReference type="Pfam" id="PF22725">
    <property type="entry name" value="GFO_IDH_MocA_C3"/>
    <property type="match status" value="1"/>
</dbReference>
<evidence type="ECO:0000259" key="1">
    <source>
        <dbReference type="Pfam" id="PF01408"/>
    </source>
</evidence>
<dbReference type="GO" id="GO:0000166">
    <property type="term" value="F:nucleotide binding"/>
    <property type="evidence" value="ECO:0007669"/>
    <property type="project" value="InterPro"/>
</dbReference>
<organism evidence="3 4">
    <name type="scientific">Vibrio comitans NBRC 102076</name>
    <dbReference type="NCBI Taxonomy" id="1219078"/>
    <lineage>
        <taxon>Bacteria</taxon>
        <taxon>Pseudomonadati</taxon>
        <taxon>Pseudomonadota</taxon>
        <taxon>Gammaproteobacteria</taxon>
        <taxon>Vibrionales</taxon>
        <taxon>Vibrionaceae</taxon>
        <taxon>Vibrio</taxon>
    </lineage>
</organism>
<dbReference type="RefSeq" id="WP_208733543.1">
    <property type="nucleotide sequence ID" value="NZ_BJLH01000010.1"/>
</dbReference>
<dbReference type="SUPFAM" id="SSF51735">
    <property type="entry name" value="NAD(P)-binding Rossmann-fold domains"/>
    <property type="match status" value="1"/>
</dbReference>
<dbReference type="SUPFAM" id="SSF55347">
    <property type="entry name" value="Glyceraldehyde-3-phosphate dehydrogenase-like, C-terminal domain"/>
    <property type="match status" value="1"/>
</dbReference>
<accession>A0A4Y3IQP5</accession>
<dbReference type="PANTHER" id="PTHR43249">
    <property type="entry name" value="UDP-N-ACETYL-2-AMINO-2-DEOXY-D-GLUCURONATE OXIDASE"/>
    <property type="match status" value="1"/>
</dbReference>
<sequence length="394" mass="43997">MTVRIGIIGIGQQGSMYASVMKNGTFMGMEIGTVEGLELGAVCDNSDERKAWAEKELPGVPFFSDHIEMLDSGLIDAVLVVTPHYHHPVMAMDAMERDLHVLCDKPAGVYTKKVKEMNAMAETKPHLKFAMMFNQRMNPLYLKLKELMDSNVIGEIRRTNWLITTWWRPEGYYQMSDWRATWGGEGGGVLINQAPHQIDLWQWLCGMPTKVSAKAAYGSHRNIAVEDDVTAVVEYENGATGSFITCVHDLVGTDRFEILGDKGKIVVEDSKKIILKTLDESESEISKNLSFEDMKRLFMGGGIGDVITEEVIEFENVWGLQHFDVLKNFAAAITEGAELVAPGSEGINALSITNAMHLSSWLGEEVSLPIDEELYFEKLQEKIEEEKLAKVQEA</sequence>
<evidence type="ECO:0000259" key="2">
    <source>
        <dbReference type="Pfam" id="PF22725"/>
    </source>
</evidence>
<dbReference type="Pfam" id="PF01408">
    <property type="entry name" value="GFO_IDH_MocA"/>
    <property type="match status" value="1"/>
</dbReference>
<dbReference type="EMBL" id="BJLH01000010">
    <property type="protein sequence ID" value="GEA61184.1"/>
    <property type="molecule type" value="Genomic_DNA"/>
</dbReference>
<dbReference type="Gene3D" id="3.30.360.10">
    <property type="entry name" value="Dihydrodipicolinate Reductase, domain 2"/>
    <property type="match status" value="1"/>
</dbReference>
<name>A0A4Y3IQP5_9VIBR</name>
<dbReference type="InterPro" id="IPR036291">
    <property type="entry name" value="NAD(P)-bd_dom_sf"/>
</dbReference>
<dbReference type="Proteomes" id="UP000318242">
    <property type="component" value="Unassembled WGS sequence"/>
</dbReference>
<dbReference type="Gene3D" id="3.40.50.720">
    <property type="entry name" value="NAD(P)-binding Rossmann-like Domain"/>
    <property type="match status" value="1"/>
</dbReference>
<feature type="domain" description="Gfo/Idh/MocA-like oxidoreductase N-terminal" evidence="1">
    <location>
        <begin position="3"/>
        <end position="125"/>
    </location>
</feature>
<feature type="domain" description="GFO/IDH/MocA-like oxidoreductase" evidence="2">
    <location>
        <begin position="141"/>
        <end position="265"/>
    </location>
</feature>
<proteinExistence type="predicted"/>
<evidence type="ECO:0000313" key="4">
    <source>
        <dbReference type="Proteomes" id="UP000318242"/>
    </source>
</evidence>
<comment type="caution">
    <text evidence="3">The sequence shown here is derived from an EMBL/GenBank/DDBJ whole genome shotgun (WGS) entry which is preliminary data.</text>
</comment>
<dbReference type="InterPro" id="IPR055170">
    <property type="entry name" value="GFO_IDH_MocA-like_dom"/>
</dbReference>
<dbReference type="InterPro" id="IPR000683">
    <property type="entry name" value="Gfo/Idh/MocA-like_OxRdtase_N"/>
</dbReference>
<dbReference type="PANTHER" id="PTHR43249:SF1">
    <property type="entry name" value="D-GLUCOSIDE 3-DEHYDROGENASE"/>
    <property type="match status" value="1"/>
</dbReference>
<gene>
    <name evidence="3" type="ORF">VCO01S_23770</name>
</gene>
<dbReference type="AlphaFoldDB" id="A0A4Y3IQP5"/>
<protein>
    <submittedName>
        <fullName evidence="3">Dehydrogenase</fullName>
    </submittedName>
</protein>
<evidence type="ECO:0000313" key="3">
    <source>
        <dbReference type="EMBL" id="GEA61184.1"/>
    </source>
</evidence>
<keyword evidence="4" id="KW-1185">Reference proteome</keyword>
<dbReference type="InterPro" id="IPR052515">
    <property type="entry name" value="Gfo/Idh/MocA_Oxidoreductase"/>
</dbReference>
<reference evidence="3 4" key="1">
    <citation type="submission" date="2019-06" db="EMBL/GenBank/DDBJ databases">
        <title>Whole genome shotgun sequence of Vibrio comitans NBRC 102076.</title>
        <authorList>
            <person name="Hosoyama A."/>
            <person name="Uohara A."/>
            <person name="Ohji S."/>
            <person name="Ichikawa N."/>
        </authorList>
    </citation>
    <scope>NUCLEOTIDE SEQUENCE [LARGE SCALE GENOMIC DNA]</scope>
    <source>
        <strain evidence="3 4">NBRC 102076</strain>
    </source>
</reference>